<proteinExistence type="predicted"/>
<gene>
    <name evidence="1" type="ORF">DCP95_14820</name>
</gene>
<sequence length="248" mass="27868">MPEDYTPTTEELRQKYATGATWQHQRFSSAAVEFDRWLAAHDAEKDKRIAGLEVRVAAHEKLGLAATYEEAVERAARAINPEAWMAYDQSDAGWRESIVEHIRVQARIALDAAGVPALIEENERLRGAQPPTSDEREALVEILARRIKPVAFLERSEYTRWVNRPVTDYEWHTLVPEAFRHAGEILEDILALDVWRNRRERVTECDAARARADAAENVIAELTDAVGPNVIYAPDDQGAGGWAAAEDA</sequence>
<evidence type="ECO:0000313" key="2">
    <source>
        <dbReference type="Proteomes" id="UP000257479"/>
    </source>
</evidence>
<evidence type="ECO:0000313" key="1">
    <source>
        <dbReference type="EMBL" id="HAN25821.1"/>
    </source>
</evidence>
<reference evidence="1 2" key="1">
    <citation type="journal article" date="2018" name="Nat. Biotechnol.">
        <title>A standardized bacterial taxonomy based on genome phylogeny substantially revises the tree of life.</title>
        <authorList>
            <person name="Parks D.H."/>
            <person name="Chuvochina M."/>
            <person name="Waite D.W."/>
            <person name="Rinke C."/>
            <person name="Skarshewski A."/>
            <person name="Chaumeil P.A."/>
            <person name="Hugenholtz P."/>
        </authorList>
    </citation>
    <scope>NUCLEOTIDE SEQUENCE [LARGE SCALE GENOMIC DNA]</scope>
    <source>
        <strain evidence="1">UBA9152</strain>
    </source>
</reference>
<comment type="caution">
    <text evidence="1">The sequence shown here is derived from an EMBL/GenBank/DDBJ whole genome shotgun (WGS) entry which is preliminary data.</text>
</comment>
<accession>A0A3C1KGN8</accession>
<dbReference type="Proteomes" id="UP000257479">
    <property type="component" value="Unassembled WGS sequence"/>
</dbReference>
<dbReference type="EMBL" id="DMNG01000260">
    <property type="protein sequence ID" value="HAN25821.1"/>
    <property type="molecule type" value="Genomic_DNA"/>
</dbReference>
<name>A0A3C1KGN8_9MICO</name>
<dbReference type="AlphaFoldDB" id="A0A3C1KGN8"/>
<protein>
    <submittedName>
        <fullName evidence="1">Uncharacterized protein</fullName>
    </submittedName>
</protein>
<organism evidence="1 2">
    <name type="scientific">Microbacterium ginsengisoli</name>
    <dbReference type="NCBI Taxonomy" id="400772"/>
    <lineage>
        <taxon>Bacteria</taxon>
        <taxon>Bacillati</taxon>
        <taxon>Actinomycetota</taxon>
        <taxon>Actinomycetes</taxon>
        <taxon>Micrococcales</taxon>
        <taxon>Microbacteriaceae</taxon>
        <taxon>Microbacterium</taxon>
    </lineage>
</organism>